<dbReference type="Proteomes" id="UP000505325">
    <property type="component" value="Chromosome"/>
</dbReference>
<dbReference type="EMBL" id="CP054212">
    <property type="protein sequence ID" value="QKJ87768.1"/>
    <property type="molecule type" value="Genomic_DNA"/>
</dbReference>
<dbReference type="GO" id="GO:0016740">
    <property type="term" value="F:transferase activity"/>
    <property type="evidence" value="ECO:0007669"/>
    <property type="project" value="UniProtKB-KW"/>
</dbReference>
<proteinExistence type="predicted"/>
<evidence type="ECO:0000313" key="1">
    <source>
        <dbReference type="EMBL" id="QKJ87768.1"/>
    </source>
</evidence>
<keyword evidence="2" id="KW-1185">Reference proteome</keyword>
<evidence type="ECO:0000313" key="2">
    <source>
        <dbReference type="Proteomes" id="UP000505325"/>
    </source>
</evidence>
<protein>
    <submittedName>
        <fullName evidence="1">Glycosyltransferase family 52</fullName>
    </submittedName>
</protein>
<dbReference type="AlphaFoldDB" id="A0A6M8UAM5"/>
<dbReference type="KEGG" id="pmak:PMPD1_2831"/>
<dbReference type="RefSeq" id="WP_173634686.1">
    <property type="nucleotide sequence ID" value="NZ_CP054212.1"/>
</dbReference>
<accession>A0A6M8UAM5</accession>
<gene>
    <name evidence="1" type="ORF">PMPD1_2831</name>
</gene>
<sequence>MNVFVCRTIFQAYYADIIIKRKELSDIIFIYLADGFSERERSVLSCLSVTCHIVDGASQFSRLWSQLKTLLFLRKKIKKYNGKKNIYFASIDDLFIQTILSCFHFDGIYTFDDGTANYVDKSIFYVPEVMPKTIKLKYRLMGNRIKDIQEVKSIIDIHFSSNHLPNILEETEYLPLIDVNAWNSGNFEWRPLINIYLCPHFDEVYCEADIVRQNFLSMLSAQDIVIPHPRDKFLWKENEHYTLLGDVLAEKKISELLIQGYRVNLFGIANSTQYHFIDVDLVKNNVLVLGKLKEKYCNAIQKQIDLFKILAKLE</sequence>
<dbReference type="Pfam" id="PF07922">
    <property type="entry name" value="Glyco_transf_52"/>
    <property type="match status" value="1"/>
</dbReference>
<dbReference type="InterPro" id="IPR012477">
    <property type="entry name" value="Glyco_transf_52"/>
</dbReference>
<organism evidence="1 2">
    <name type="scientific">Paramixta manurensis</name>
    <dbReference type="NCBI Taxonomy" id="2740817"/>
    <lineage>
        <taxon>Bacteria</taxon>
        <taxon>Pseudomonadati</taxon>
        <taxon>Pseudomonadota</taxon>
        <taxon>Gammaproteobacteria</taxon>
        <taxon>Enterobacterales</taxon>
        <taxon>Erwiniaceae</taxon>
        <taxon>Paramixta</taxon>
    </lineage>
</organism>
<name>A0A6M8UAM5_9GAMM</name>
<keyword evidence="1" id="KW-0808">Transferase</keyword>
<reference evidence="1 2" key="1">
    <citation type="submission" date="2020-06" db="EMBL/GenBank/DDBJ databases">
        <title>Genome sequence of Paramixta manurensis strain PD-1.</title>
        <authorList>
            <person name="Lee C.W."/>
            <person name="Kim J."/>
        </authorList>
    </citation>
    <scope>NUCLEOTIDE SEQUENCE [LARGE SCALE GENOMIC DNA]</scope>
    <source>
        <strain evidence="1 2">PD-1</strain>
    </source>
</reference>